<reference evidence="1 2" key="1">
    <citation type="journal article" date="2019" name="Sci. Rep.">
        <title>Orb-weaving spider Araneus ventricosus genome elucidates the spidroin gene catalogue.</title>
        <authorList>
            <person name="Kono N."/>
            <person name="Nakamura H."/>
            <person name="Ohtoshi R."/>
            <person name="Moran D.A.P."/>
            <person name="Shinohara A."/>
            <person name="Yoshida Y."/>
            <person name="Fujiwara M."/>
            <person name="Mori M."/>
            <person name="Tomita M."/>
            <person name="Arakawa K."/>
        </authorList>
    </citation>
    <scope>NUCLEOTIDE SEQUENCE [LARGE SCALE GENOMIC DNA]</scope>
</reference>
<name>A0A4Y2IS56_ARAVE</name>
<protein>
    <submittedName>
        <fullName evidence="1">Uncharacterized protein</fullName>
    </submittedName>
</protein>
<dbReference type="AlphaFoldDB" id="A0A4Y2IS56"/>
<dbReference type="Proteomes" id="UP000499080">
    <property type="component" value="Unassembled WGS sequence"/>
</dbReference>
<evidence type="ECO:0000313" key="2">
    <source>
        <dbReference type="Proteomes" id="UP000499080"/>
    </source>
</evidence>
<evidence type="ECO:0000313" key="1">
    <source>
        <dbReference type="EMBL" id="GBM80607.1"/>
    </source>
</evidence>
<accession>A0A4Y2IS56</accession>
<comment type="caution">
    <text evidence="1">The sequence shown here is derived from an EMBL/GenBank/DDBJ whole genome shotgun (WGS) entry which is preliminary data.</text>
</comment>
<gene>
    <name evidence="1" type="ORF">AVEN_151512_1</name>
</gene>
<keyword evidence="2" id="KW-1185">Reference proteome</keyword>
<organism evidence="1 2">
    <name type="scientific">Araneus ventricosus</name>
    <name type="common">Orbweaver spider</name>
    <name type="synonym">Epeira ventricosa</name>
    <dbReference type="NCBI Taxonomy" id="182803"/>
    <lineage>
        <taxon>Eukaryota</taxon>
        <taxon>Metazoa</taxon>
        <taxon>Ecdysozoa</taxon>
        <taxon>Arthropoda</taxon>
        <taxon>Chelicerata</taxon>
        <taxon>Arachnida</taxon>
        <taxon>Araneae</taxon>
        <taxon>Araneomorphae</taxon>
        <taxon>Entelegynae</taxon>
        <taxon>Araneoidea</taxon>
        <taxon>Araneidae</taxon>
        <taxon>Araneus</taxon>
    </lineage>
</organism>
<sequence>MDESKNSHTHSHNVIDQPHPVIRLQCPLPIRSFDHNVYFTSGHSTKVSTSHPVIRPQCPLHIRSFDHIFHFTSGHSTTVSTSLPEHIWE</sequence>
<proteinExistence type="predicted"/>
<dbReference type="EMBL" id="BGPR01002894">
    <property type="protein sequence ID" value="GBM80607.1"/>
    <property type="molecule type" value="Genomic_DNA"/>
</dbReference>